<dbReference type="GO" id="GO:0003677">
    <property type="term" value="F:DNA binding"/>
    <property type="evidence" value="ECO:0007669"/>
    <property type="project" value="UniProtKB-UniRule"/>
</dbReference>
<proteinExistence type="predicted"/>
<evidence type="ECO:0000256" key="3">
    <source>
        <dbReference type="ARBA" id="ARBA00023163"/>
    </source>
</evidence>
<evidence type="ECO:0000259" key="5">
    <source>
        <dbReference type="PROSITE" id="PS50977"/>
    </source>
</evidence>
<gene>
    <name evidence="6" type="ORF">SAMN04488529_12225</name>
</gene>
<keyword evidence="7" id="KW-1185">Reference proteome</keyword>
<reference evidence="6 7" key="1">
    <citation type="submission" date="2016-10" db="EMBL/GenBank/DDBJ databases">
        <authorList>
            <person name="de Groot N.N."/>
        </authorList>
    </citation>
    <scope>NUCLEOTIDE SEQUENCE [LARGE SCALE GENOMIC DNA]</scope>
    <source>
        <strain evidence="6 7">DSM 12272</strain>
    </source>
</reference>
<feature type="DNA-binding region" description="H-T-H motif" evidence="4">
    <location>
        <begin position="28"/>
        <end position="47"/>
    </location>
</feature>
<keyword evidence="1" id="KW-0805">Transcription regulation</keyword>
<name>A0A1H0VYB1_9CLOT</name>
<accession>A0A1H0VYB1</accession>
<dbReference type="InterPro" id="IPR054156">
    <property type="entry name" value="YxaF_TetR_C"/>
</dbReference>
<evidence type="ECO:0000256" key="4">
    <source>
        <dbReference type="PROSITE-ProRule" id="PRU00335"/>
    </source>
</evidence>
<evidence type="ECO:0000256" key="2">
    <source>
        <dbReference type="ARBA" id="ARBA00023125"/>
    </source>
</evidence>
<evidence type="ECO:0000313" key="7">
    <source>
        <dbReference type="Proteomes" id="UP000198597"/>
    </source>
</evidence>
<evidence type="ECO:0000313" key="6">
    <source>
        <dbReference type="EMBL" id="SDP83472.1"/>
    </source>
</evidence>
<dbReference type="Gene3D" id="1.10.357.10">
    <property type="entry name" value="Tetracycline Repressor, domain 2"/>
    <property type="match status" value="1"/>
</dbReference>
<dbReference type="PANTHER" id="PTHR47506:SF3">
    <property type="entry name" value="HTH-TYPE TRANSCRIPTIONAL REGULATOR LMRA"/>
    <property type="match status" value="1"/>
</dbReference>
<dbReference type="SUPFAM" id="SSF48498">
    <property type="entry name" value="Tetracyclin repressor-like, C-terminal domain"/>
    <property type="match status" value="1"/>
</dbReference>
<evidence type="ECO:0000256" key="1">
    <source>
        <dbReference type="ARBA" id="ARBA00023015"/>
    </source>
</evidence>
<dbReference type="PROSITE" id="PS50977">
    <property type="entry name" value="HTH_TETR_2"/>
    <property type="match status" value="1"/>
</dbReference>
<dbReference type="InterPro" id="IPR036271">
    <property type="entry name" value="Tet_transcr_reg_TetR-rel_C_sf"/>
</dbReference>
<feature type="domain" description="HTH tetR-type" evidence="5">
    <location>
        <begin position="5"/>
        <end position="65"/>
    </location>
</feature>
<dbReference type="RefSeq" id="WP_089973508.1">
    <property type="nucleotide sequence ID" value="NZ_FNJM01000022.1"/>
</dbReference>
<organism evidence="6 7">
    <name type="scientific">Clostridium gasigenes</name>
    <dbReference type="NCBI Taxonomy" id="94869"/>
    <lineage>
        <taxon>Bacteria</taxon>
        <taxon>Bacillati</taxon>
        <taxon>Bacillota</taxon>
        <taxon>Clostridia</taxon>
        <taxon>Eubacteriales</taxon>
        <taxon>Clostridiaceae</taxon>
        <taxon>Clostridium</taxon>
    </lineage>
</organism>
<dbReference type="InterPro" id="IPR001647">
    <property type="entry name" value="HTH_TetR"/>
</dbReference>
<keyword evidence="3" id="KW-0804">Transcription</keyword>
<dbReference type="Pfam" id="PF00440">
    <property type="entry name" value="TetR_N"/>
    <property type="match status" value="1"/>
</dbReference>
<dbReference type="SUPFAM" id="SSF46689">
    <property type="entry name" value="Homeodomain-like"/>
    <property type="match status" value="1"/>
</dbReference>
<dbReference type="Pfam" id="PF21993">
    <property type="entry name" value="TetR_C_13_2"/>
    <property type="match status" value="1"/>
</dbReference>
<keyword evidence="2 4" id="KW-0238">DNA-binding</keyword>
<dbReference type="AlphaFoldDB" id="A0A1H0VYB1"/>
<dbReference type="EMBL" id="FNJM01000022">
    <property type="protein sequence ID" value="SDP83472.1"/>
    <property type="molecule type" value="Genomic_DNA"/>
</dbReference>
<dbReference type="Proteomes" id="UP000198597">
    <property type="component" value="Unassembled WGS sequence"/>
</dbReference>
<dbReference type="InterPro" id="IPR009057">
    <property type="entry name" value="Homeodomain-like_sf"/>
</dbReference>
<dbReference type="PANTHER" id="PTHR47506">
    <property type="entry name" value="TRANSCRIPTIONAL REGULATORY PROTEIN"/>
    <property type="match status" value="1"/>
</dbReference>
<protein>
    <submittedName>
        <fullName evidence="6">Transcriptional regulator, TetR family</fullName>
    </submittedName>
</protein>
<sequence>MNNKTDSREKILTTASRLFQLKGYNATGLSEILKESNSPKGSLYYYFPNGKEELAVESINLANKAIEKSIRTSLGKYSNPIKAMQYNIKTIIDELNSESMLQDISISLLSLETHLLSEPLREACKKAILVMENAYTEKLIESGFNKEKAEELGIAINLMIEGAITVSVAKRDVSALLVVSTQIELLLNN</sequence>
<dbReference type="OrthoDB" id="9812484at2"/>
<dbReference type="STRING" id="94869.SAMN04488529_12225"/>